<dbReference type="EMBL" id="QNRR01000002">
    <property type="protein sequence ID" value="RBP46518.1"/>
    <property type="molecule type" value="Genomic_DNA"/>
</dbReference>
<dbReference type="Proteomes" id="UP000253426">
    <property type="component" value="Unassembled WGS sequence"/>
</dbReference>
<name>A0A366HTV2_9BACT</name>
<organism evidence="1 2">
    <name type="scientific">Roseimicrobium gellanilyticum</name>
    <dbReference type="NCBI Taxonomy" id="748857"/>
    <lineage>
        <taxon>Bacteria</taxon>
        <taxon>Pseudomonadati</taxon>
        <taxon>Verrucomicrobiota</taxon>
        <taxon>Verrucomicrobiia</taxon>
        <taxon>Verrucomicrobiales</taxon>
        <taxon>Verrucomicrobiaceae</taxon>
        <taxon>Roseimicrobium</taxon>
    </lineage>
</organism>
<dbReference type="PANTHER" id="PTHR43737:SF1">
    <property type="entry name" value="DUF1501 DOMAIN-CONTAINING PROTEIN"/>
    <property type="match status" value="1"/>
</dbReference>
<keyword evidence="2" id="KW-1185">Reference proteome</keyword>
<dbReference type="Pfam" id="PF07394">
    <property type="entry name" value="DUF1501"/>
    <property type="match status" value="1"/>
</dbReference>
<dbReference type="PROSITE" id="PS51318">
    <property type="entry name" value="TAT"/>
    <property type="match status" value="1"/>
</dbReference>
<dbReference type="AlphaFoldDB" id="A0A366HTV2"/>
<sequence>MKKNDKELLTSRRRFLRQSACSALGITGVVNTLAHLRLVNSALAQAGPLPDYKALVVLFLFGGNDSNNLLIPQKNHPGYADYKSGRGVLKILDSTDSAYVSGNPASIPLTTPSGDYGVHPAALGIASLFNAGELAFVANVGTLVYPTTRAQFNAGSVPLPPQLFSHSDQQVQWQSSVPDQPLTSGWGGRVADLLASQSYAEGQVSLSVSLAGINSLQLGEQEIQYALTSDGAIPLSGYSNANGPYGAALNADGSYKTNLQGKRLKAFNDITNYTYQHLLEDDHAHVVKRAQANEGLIGAAFTEAAASGVDFDTIFTSAQTNLGDQLKTIAKLIAGRNSLGNRRQIFFASIGGFDTHQDQLDAQVNLLGELSGGLKAFSDTLIALGVNDNVLTVTHSDFTRTLTPNGQDAATAGSDHGWGGHQIVLGGPVHGGQVYGTFPSLKLGQDLDAGSSNRGRWIPTTAVDQYASVAARWLGVSQGNLSTIFPNLGRFSDPFGGSANLGYVTV</sequence>
<evidence type="ECO:0000313" key="2">
    <source>
        <dbReference type="Proteomes" id="UP000253426"/>
    </source>
</evidence>
<gene>
    <name evidence="1" type="ORF">DES53_102909</name>
</gene>
<dbReference type="RefSeq" id="WP_113958024.1">
    <property type="nucleotide sequence ID" value="NZ_QNRR01000002.1"/>
</dbReference>
<dbReference type="InterPro" id="IPR010869">
    <property type="entry name" value="DUF1501"/>
</dbReference>
<dbReference type="InterPro" id="IPR006311">
    <property type="entry name" value="TAT_signal"/>
</dbReference>
<accession>A0A366HTV2</accession>
<dbReference type="PANTHER" id="PTHR43737">
    <property type="entry name" value="BLL7424 PROTEIN"/>
    <property type="match status" value="1"/>
</dbReference>
<protein>
    <submittedName>
        <fullName evidence="1">Uncharacterized protein (DUF1501 family)</fullName>
    </submittedName>
</protein>
<dbReference type="OrthoDB" id="9779968at2"/>
<proteinExistence type="predicted"/>
<reference evidence="1 2" key="1">
    <citation type="submission" date="2018-06" db="EMBL/GenBank/DDBJ databases">
        <title>Genomic Encyclopedia of Type Strains, Phase IV (KMG-IV): sequencing the most valuable type-strain genomes for metagenomic binning, comparative biology and taxonomic classification.</title>
        <authorList>
            <person name="Goeker M."/>
        </authorList>
    </citation>
    <scope>NUCLEOTIDE SEQUENCE [LARGE SCALE GENOMIC DNA]</scope>
    <source>
        <strain evidence="1 2">DSM 25532</strain>
    </source>
</reference>
<comment type="caution">
    <text evidence="1">The sequence shown here is derived from an EMBL/GenBank/DDBJ whole genome shotgun (WGS) entry which is preliminary data.</text>
</comment>
<evidence type="ECO:0000313" key="1">
    <source>
        <dbReference type="EMBL" id="RBP46518.1"/>
    </source>
</evidence>